<evidence type="ECO:0000313" key="2">
    <source>
        <dbReference type="Proteomes" id="UP000054359"/>
    </source>
</evidence>
<dbReference type="AlphaFoldDB" id="A0A087UT07"/>
<dbReference type="EMBL" id="KK121456">
    <property type="protein sequence ID" value="KFM80496.1"/>
    <property type="molecule type" value="Genomic_DNA"/>
</dbReference>
<protein>
    <submittedName>
        <fullName evidence="1">Uncharacterized protein</fullName>
    </submittedName>
</protein>
<name>A0A087UT07_STEMI</name>
<keyword evidence="2" id="KW-1185">Reference proteome</keyword>
<feature type="non-terminal residue" evidence="1">
    <location>
        <position position="47"/>
    </location>
</feature>
<dbReference type="Pfam" id="PF15118">
    <property type="entry name" value="DUF4560"/>
    <property type="match status" value="1"/>
</dbReference>
<proteinExistence type="predicted"/>
<dbReference type="Proteomes" id="UP000054359">
    <property type="component" value="Unassembled WGS sequence"/>
</dbReference>
<accession>A0A087UT07</accession>
<dbReference type="OrthoDB" id="6626870at2759"/>
<reference evidence="1 2" key="1">
    <citation type="submission" date="2013-11" db="EMBL/GenBank/DDBJ databases">
        <title>Genome sequencing of Stegodyphus mimosarum.</title>
        <authorList>
            <person name="Bechsgaard J."/>
        </authorList>
    </citation>
    <scope>NUCLEOTIDE SEQUENCE [LARGE SCALE GENOMIC DNA]</scope>
</reference>
<sequence length="47" mass="5561">MAIQKALSRLLTFFFSLAWESRIRLPVLLTVCFMVLDVRMQLEINFV</sequence>
<dbReference type="InterPro" id="IPR029367">
    <property type="entry name" value="SMIM10"/>
</dbReference>
<evidence type="ECO:0000313" key="1">
    <source>
        <dbReference type="EMBL" id="KFM80496.1"/>
    </source>
</evidence>
<gene>
    <name evidence="1" type="ORF">X975_04953</name>
</gene>
<organism evidence="1 2">
    <name type="scientific">Stegodyphus mimosarum</name>
    <name type="common">African social velvet spider</name>
    <dbReference type="NCBI Taxonomy" id="407821"/>
    <lineage>
        <taxon>Eukaryota</taxon>
        <taxon>Metazoa</taxon>
        <taxon>Ecdysozoa</taxon>
        <taxon>Arthropoda</taxon>
        <taxon>Chelicerata</taxon>
        <taxon>Arachnida</taxon>
        <taxon>Araneae</taxon>
        <taxon>Araneomorphae</taxon>
        <taxon>Entelegynae</taxon>
        <taxon>Eresoidea</taxon>
        <taxon>Eresidae</taxon>
        <taxon>Stegodyphus</taxon>
    </lineage>
</organism>